<dbReference type="GO" id="GO:0005634">
    <property type="term" value="C:nucleus"/>
    <property type="evidence" value="ECO:0007669"/>
    <property type="project" value="UniProtKB-SubCell"/>
</dbReference>
<evidence type="ECO:0000256" key="6">
    <source>
        <dbReference type="ARBA" id="ARBA00023108"/>
    </source>
</evidence>
<feature type="domain" description="PAS" evidence="10">
    <location>
        <begin position="384"/>
        <end position="427"/>
    </location>
</feature>
<accession>A0A8C1URH7</accession>
<feature type="compositionally biased region" description="Polar residues" evidence="9">
    <location>
        <begin position="1"/>
        <end position="14"/>
    </location>
</feature>
<dbReference type="GO" id="GO:0043153">
    <property type="term" value="P:entrainment of circadian clock by photoperiod"/>
    <property type="evidence" value="ECO:0007669"/>
    <property type="project" value="TreeGrafter"/>
</dbReference>
<feature type="compositionally biased region" description="Basic and acidic residues" evidence="9">
    <location>
        <begin position="901"/>
        <end position="911"/>
    </location>
</feature>
<keyword evidence="6" id="KW-0090">Biological rhythms</keyword>
<evidence type="ECO:0000259" key="10">
    <source>
        <dbReference type="PROSITE" id="PS50112"/>
    </source>
</evidence>
<dbReference type="AlphaFoldDB" id="A0A8C1URH7"/>
<feature type="compositionally biased region" description="Basic and acidic residues" evidence="9">
    <location>
        <begin position="69"/>
        <end position="80"/>
    </location>
</feature>
<dbReference type="Pfam" id="PF12114">
    <property type="entry name" value="Period_C"/>
    <property type="match status" value="1"/>
</dbReference>
<dbReference type="InterPro" id="IPR035965">
    <property type="entry name" value="PAS-like_dom_sf"/>
</dbReference>
<dbReference type="InterPro" id="IPR022728">
    <property type="entry name" value="Period_circadian-like_C"/>
</dbReference>
<dbReference type="Proteomes" id="UP000694700">
    <property type="component" value="Unplaced"/>
</dbReference>
<keyword evidence="3" id="KW-0963">Cytoplasm</keyword>
<dbReference type="InterPro" id="IPR050760">
    <property type="entry name" value="Period_circadian_regulator"/>
</dbReference>
<evidence type="ECO:0000256" key="1">
    <source>
        <dbReference type="ARBA" id="ARBA00004123"/>
    </source>
</evidence>
<dbReference type="SMART" id="SM00091">
    <property type="entry name" value="PAS"/>
    <property type="match status" value="2"/>
</dbReference>
<dbReference type="InterPro" id="IPR048814">
    <property type="entry name" value="Per1-3_PAS-A"/>
</dbReference>
<evidence type="ECO:0000256" key="2">
    <source>
        <dbReference type="ARBA" id="ARBA00004496"/>
    </source>
</evidence>
<dbReference type="GO" id="GO:0005737">
    <property type="term" value="C:cytoplasm"/>
    <property type="evidence" value="ECO:0007669"/>
    <property type="project" value="UniProtKB-SubCell"/>
</dbReference>
<dbReference type="SUPFAM" id="SSF55785">
    <property type="entry name" value="PYP-like sensor domain (PAS domain)"/>
    <property type="match status" value="1"/>
</dbReference>
<feature type="compositionally biased region" description="Low complexity" evidence="9">
    <location>
        <begin position="515"/>
        <end position="528"/>
    </location>
</feature>
<feature type="compositionally biased region" description="Low complexity" evidence="9">
    <location>
        <begin position="89"/>
        <end position="124"/>
    </location>
</feature>
<feature type="compositionally biased region" description="Gly residues" evidence="9">
    <location>
        <begin position="860"/>
        <end position="875"/>
    </location>
</feature>
<evidence type="ECO:0000256" key="5">
    <source>
        <dbReference type="ARBA" id="ARBA00023015"/>
    </source>
</evidence>
<feature type="compositionally biased region" description="Basic and acidic residues" evidence="9">
    <location>
        <begin position="21"/>
        <end position="30"/>
    </location>
</feature>
<dbReference type="PANTHER" id="PTHR11269">
    <property type="entry name" value="PERIOD CIRCADIAN PROTEIN"/>
    <property type="match status" value="1"/>
</dbReference>
<evidence type="ECO:0000256" key="9">
    <source>
        <dbReference type="SAM" id="MobiDB-lite"/>
    </source>
</evidence>
<feature type="compositionally biased region" description="Low complexity" evidence="9">
    <location>
        <begin position="876"/>
        <end position="891"/>
    </location>
</feature>
<sequence>MSNDNFQTPVTCGTHTGKGTAHKDEGETHRNASPGMTNSQSVCPRLDISAVPQPMHSDDTDAHSSGNDSAERESEGHMGREASTCSSHNGKGSTTETTESKSSNGNSPSPPSSSVSFSLLSGSSEQDHPTSQAPSGDQPARLETQRELLKALRELKLRVPPEWRRKGRSSTLASLQYALSCVKQVRANQEYYHQWSVEESHGCCLDLSSFTIEELDNITSEYTLQNTDTFSVAVSFLSGKVVYISSQAAPLLRCKPERLQGAVFSELLAPQDISTFYSSTAPCHLPPWSSFVGTSMYIKDFKITEKSMFCRISRGRDSDGEVKYYPFRLTPYQLTLRDSDTSHPEPCCLLIAERVHSGYEAPRIPADKRIFTTSHTPNCLFQEIDERAVPLLGYLPQDLVGKPVLIYLHPEDRLLMVAIHKKILQFAGQPFDHSPLRMRARSGEYLTLDTSWSSFINPWSRKVAFIVGRHKVRTSPLNEDVFTALEDGDVRTMSPDVPQLNELIHRVLVQPVHGSSSQGYGSLGSSGSNEHQQSATSSSESNGHASEDQIKPRKTMTFEQICQNMHMVKANGQQVFIDSRNRPPALKQSSLGKHYLYPGVTCMLSHFKEGLASLALSSPPRNELPIVYSYQQINCLDSIIRYLESFNVPGTVKRKCGSSSCTTSSTSDDDKQREGVGATEDIAETLVVTEGSKVVPAAPAHPLTPLALHCKAESVVSATSLCSFSSTIVHVGDKKPPESDIVMMEEPPTTPTPSTSAPPTSIGLTKAVLSAHTQQEEQAFLDRFRDISHLRMVQPSGPPQRRHTSTPGAKGNNFFFNRSNLSPEVNESNQDAMSTSSDMLDLLLQEDSRSGTGSAASGSGSSGSGSGSGSFGSGSNGCSTSGSGTRSSNTSKYFGSIDSSENDHNHKPAAKDLGGEQFMKFVLQDPIWLLMANTDDKVMMTYQIPVKDRESVLKEDRDALKAVQKHQPHFTEEQKKELTQVHPWFQTGCLPKAINVTVSSSQLKRHKDTFRKQSGQCKHIEVGHGGGGSDIVS</sequence>
<feature type="compositionally biased region" description="Low complexity" evidence="9">
    <location>
        <begin position="850"/>
        <end position="859"/>
    </location>
</feature>
<dbReference type="FunFam" id="3.30.450.20:FF:000004">
    <property type="entry name" value="Period circadian protein homolog 3"/>
    <property type="match status" value="1"/>
</dbReference>
<keyword evidence="7" id="KW-0804">Transcription</keyword>
<dbReference type="PROSITE" id="PS50112">
    <property type="entry name" value="PAS"/>
    <property type="match status" value="1"/>
</dbReference>
<feature type="region of interest" description="Disordered" evidence="9">
    <location>
        <begin position="1"/>
        <end position="141"/>
    </location>
</feature>
<evidence type="ECO:0000313" key="11">
    <source>
        <dbReference type="Ensembl" id="ENSCCRP00015040957.1"/>
    </source>
</evidence>
<dbReference type="Gene3D" id="3.30.450.20">
    <property type="entry name" value="PAS domain"/>
    <property type="match status" value="2"/>
</dbReference>
<dbReference type="Pfam" id="PF21353">
    <property type="entry name" value="Per3-like_PAS-A"/>
    <property type="match status" value="1"/>
</dbReference>
<keyword evidence="8" id="KW-0539">Nucleus</keyword>
<feature type="region of interest" description="Disordered" evidence="9">
    <location>
        <begin position="656"/>
        <end position="675"/>
    </location>
</feature>
<dbReference type="Ensembl" id="ENSCCRT00015042355.1">
    <property type="protein sequence ID" value="ENSCCRP00015040957.1"/>
    <property type="gene ID" value="ENSCCRG00015016320.1"/>
</dbReference>
<keyword evidence="4" id="KW-0677">Repeat</keyword>
<dbReference type="FunFam" id="3.30.450.20:FF:000013">
    <property type="entry name" value="Period circadian protein homolog 2"/>
    <property type="match status" value="1"/>
</dbReference>
<evidence type="ECO:0000256" key="8">
    <source>
        <dbReference type="ARBA" id="ARBA00023242"/>
    </source>
</evidence>
<dbReference type="GO" id="GO:0032922">
    <property type="term" value="P:circadian regulation of gene expression"/>
    <property type="evidence" value="ECO:0007669"/>
    <property type="project" value="TreeGrafter"/>
</dbReference>
<dbReference type="GO" id="GO:0000976">
    <property type="term" value="F:transcription cis-regulatory region binding"/>
    <property type="evidence" value="ECO:0007669"/>
    <property type="project" value="TreeGrafter"/>
</dbReference>
<name>A0A8C1URH7_CYPCA</name>
<evidence type="ECO:0000313" key="12">
    <source>
        <dbReference type="Proteomes" id="UP000694700"/>
    </source>
</evidence>
<protein>
    <submittedName>
        <fullName evidence="11">Period circadian clock 1a</fullName>
    </submittedName>
</protein>
<feature type="region of interest" description="Disordered" evidence="9">
    <location>
        <begin position="848"/>
        <end position="911"/>
    </location>
</feature>
<feature type="compositionally biased region" description="Polar residues" evidence="9">
    <location>
        <begin position="529"/>
        <end position="544"/>
    </location>
</feature>
<evidence type="ECO:0000256" key="4">
    <source>
        <dbReference type="ARBA" id="ARBA00022737"/>
    </source>
</evidence>
<feature type="compositionally biased region" description="Polar residues" evidence="9">
    <location>
        <begin position="814"/>
        <end position="832"/>
    </location>
</feature>
<dbReference type="GO" id="GO:0000122">
    <property type="term" value="P:negative regulation of transcription by RNA polymerase II"/>
    <property type="evidence" value="ECO:0007669"/>
    <property type="project" value="TreeGrafter"/>
</dbReference>
<keyword evidence="5" id="KW-0805">Transcription regulation</keyword>
<dbReference type="InterPro" id="IPR013655">
    <property type="entry name" value="PAS_fold_3"/>
</dbReference>
<gene>
    <name evidence="11" type="primary">LOC109073334</name>
</gene>
<dbReference type="InterPro" id="IPR057310">
    <property type="entry name" value="PER1-3_bHLH"/>
</dbReference>
<feature type="region of interest" description="Disordered" evidence="9">
    <location>
        <begin position="791"/>
        <end position="834"/>
    </location>
</feature>
<dbReference type="CDD" id="cd00130">
    <property type="entry name" value="PAS"/>
    <property type="match status" value="1"/>
</dbReference>
<comment type="subcellular location">
    <subcellularLocation>
        <location evidence="2">Cytoplasm</location>
    </subcellularLocation>
    <subcellularLocation>
        <location evidence="1">Nucleus</location>
    </subcellularLocation>
</comment>
<dbReference type="GO" id="GO:0001222">
    <property type="term" value="F:transcription corepressor binding"/>
    <property type="evidence" value="ECO:0007669"/>
    <property type="project" value="TreeGrafter"/>
</dbReference>
<evidence type="ECO:0000256" key="3">
    <source>
        <dbReference type="ARBA" id="ARBA00022490"/>
    </source>
</evidence>
<evidence type="ECO:0000256" key="7">
    <source>
        <dbReference type="ARBA" id="ARBA00023163"/>
    </source>
</evidence>
<proteinExistence type="predicted"/>
<dbReference type="Pfam" id="PF08447">
    <property type="entry name" value="PAS_3"/>
    <property type="match status" value="1"/>
</dbReference>
<dbReference type="InterPro" id="IPR000014">
    <property type="entry name" value="PAS"/>
</dbReference>
<organism evidence="11 12">
    <name type="scientific">Cyprinus carpio</name>
    <name type="common">Common carp</name>
    <dbReference type="NCBI Taxonomy" id="7962"/>
    <lineage>
        <taxon>Eukaryota</taxon>
        <taxon>Metazoa</taxon>
        <taxon>Chordata</taxon>
        <taxon>Craniata</taxon>
        <taxon>Vertebrata</taxon>
        <taxon>Euteleostomi</taxon>
        <taxon>Actinopterygii</taxon>
        <taxon>Neopterygii</taxon>
        <taxon>Teleostei</taxon>
        <taxon>Ostariophysi</taxon>
        <taxon>Cypriniformes</taxon>
        <taxon>Cyprinidae</taxon>
        <taxon>Cyprininae</taxon>
        <taxon>Cyprinus</taxon>
    </lineage>
</organism>
<dbReference type="PANTHER" id="PTHR11269:SF8">
    <property type="entry name" value="PERIOD CIRCADIAN PROTEIN HOMOLOG 1"/>
    <property type="match status" value="1"/>
</dbReference>
<feature type="region of interest" description="Disordered" evidence="9">
    <location>
        <begin position="515"/>
        <end position="553"/>
    </location>
</feature>
<reference evidence="11" key="1">
    <citation type="submission" date="2025-08" db="UniProtKB">
        <authorList>
            <consortium name="Ensembl"/>
        </authorList>
    </citation>
    <scope>IDENTIFICATION</scope>
</reference>
<dbReference type="Pfam" id="PF23170">
    <property type="entry name" value="bHLH_PER"/>
    <property type="match status" value="1"/>
</dbReference>